<dbReference type="Proteomes" id="UP000824125">
    <property type="component" value="Unassembled WGS sequence"/>
</dbReference>
<name>A0A9D1SNE7_9FIRM</name>
<evidence type="ECO:0000313" key="2">
    <source>
        <dbReference type="Proteomes" id="UP000824125"/>
    </source>
</evidence>
<dbReference type="AlphaFoldDB" id="A0A9D1SNE7"/>
<gene>
    <name evidence="1" type="ORF">IAD23_02470</name>
</gene>
<sequence length="139" mass="15693">MVSTTCFWRRKAVAAVTFDDGLVFFYDKVNKAEPGNKPVYALRESARACFHRDELGVTRYYYALQAGRQVEAVISVYRDVPVHVGQIAVIDCTQYRVDMVQPTTDDDGLEITKVTLVHIEEHYGYADCSEFPNSSAQEG</sequence>
<reference evidence="1" key="1">
    <citation type="submission" date="2020-10" db="EMBL/GenBank/DDBJ databases">
        <authorList>
            <person name="Gilroy R."/>
        </authorList>
    </citation>
    <scope>NUCLEOTIDE SEQUENCE</scope>
    <source>
        <strain evidence="1">CHK176-6737</strain>
    </source>
</reference>
<protein>
    <submittedName>
        <fullName evidence="1">Head-tail adaptor protein</fullName>
    </submittedName>
</protein>
<proteinExistence type="predicted"/>
<reference evidence="1" key="2">
    <citation type="journal article" date="2021" name="PeerJ">
        <title>Extensive microbial diversity within the chicken gut microbiome revealed by metagenomics and culture.</title>
        <authorList>
            <person name="Gilroy R."/>
            <person name="Ravi A."/>
            <person name="Getino M."/>
            <person name="Pursley I."/>
            <person name="Horton D.L."/>
            <person name="Alikhan N.F."/>
            <person name="Baker D."/>
            <person name="Gharbi K."/>
            <person name="Hall N."/>
            <person name="Watson M."/>
            <person name="Adriaenssens E.M."/>
            <person name="Foster-Nyarko E."/>
            <person name="Jarju S."/>
            <person name="Secka A."/>
            <person name="Antonio M."/>
            <person name="Oren A."/>
            <person name="Chaudhuri R.R."/>
            <person name="La Ragione R."/>
            <person name="Hildebrand F."/>
            <person name="Pallen M.J."/>
        </authorList>
    </citation>
    <scope>NUCLEOTIDE SEQUENCE</scope>
    <source>
        <strain evidence="1">CHK176-6737</strain>
    </source>
</reference>
<comment type="caution">
    <text evidence="1">The sequence shown here is derived from an EMBL/GenBank/DDBJ whole genome shotgun (WGS) entry which is preliminary data.</text>
</comment>
<dbReference type="EMBL" id="DVNM01000013">
    <property type="protein sequence ID" value="HIU68808.1"/>
    <property type="molecule type" value="Genomic_DNA"/>
</dbReference>
<organism evidence="1 2">
    <name type="scientific">Candidatus Scybalenecus merdavium</name>
    <dbReference type="NCBI Taxonomy" id="2840939"/>
    <lineage>
        <taxon>Bacteria</taxon>
        <taxon>Bacillati</taxon>
        <taxon>Bacillota</taxon>
        <taxon>Clostridia</taxon>
        <taxon>Eubacteriales</taxon>
        <taxon>Oscillospiraceae</taxon>
        <taxon>Oscillospiraceae incertae sedis</taxon>
        <taxon>Candidatus Scybalenecus</taxon>
    </lineage>
</organism>
<evidence type="ECO:0000313" key="1">
    <source>
        <dbReference type="EMBL" id="HIU68808.1"/>
    </source>
</evidence>
<accession>A0A9D1SNE7</accession>